<reference evidence="5" key="1">
    <citation type="submission" date="2014-03" db="EMBL/GenBank/DDBJ databases">
        <authorList>
            <person name="Casaregola S."/>
        </authorList>
    </citation>
    <scope>NUCLEOTIDE SEQUENCE [LARGE SCALE GENOMIC DNA]</scope>
    <source>
        <strain evidence="5">CLIB 918</strain>
    </source>
</reference>
<organism evidence="5 6">
    <name type="scientific">Geotrichum candidum</name>
    <name type="common">Oospora lactis</name>
    <name type="synonym">Dipodascus geotrichum</name>
    <dbReference type="NCBI Taxonomy" id="1173061"/>
    <lineage>
        <taxon>Eukaryota</taxon>
        <taxon>Fungi</taxon>
        <taxon>Dikarya</taxon>
        <taxon>Ascomycota</taxon>
        <taxon>Saccharomycotina</taxon>
        <taxon>Dipodascomycetes</taxon>
        <taxon>Dipodascales</taxon>
        <taxon>Dipodascaceae</taxon>
        <taxon>Geotrichum</taxon>
    </lineage>
</organism>
<dbReference type="PANTHER" id="PTHR12304">
    <property type="entry name" value="INOSINE-URIDINE PREFERRING NUCLEOSIDE HYDROLASE"/>
    <property type="match status" value="1"/>
</dbReference>
<dbReference type="Pfam" id="PF01156">
    <property type="entry name" value="IU_nuc_hydro"/>
    <property type="match status" value="1"/>
</dbReference>
<dbReference type="InterPro" id="IPR036452">
    <property type="entry name" value="Ribo_hydro-like"/>
</dbReference>
<dbReference type="OrthoDB" id="432381at2759"/>
<dbReference type="InterPro" id="IPR001910">
    <property type="entry name" value="Inosine/uridine_hydrolase_dom"/>
</dbReference>
<evidence type="ECO:0000256" key="3">
    <source>
        <dbReference type="ARBA" id="ARBA00023295"/>
    </source>
</evidence>
<dbReference type="GO" id="GO:0005829">
    <property type="term" value="C:cytosol"/>
    <property type="evidence" value="ECO:0007669"/>
    <property type="project" value="TreeGrafter"/>
</dbReference>
<dbReference type="GO" id="GO:0006152">
    <property type="term" value="P:purine nucleoside catabolic process"/>
    <property type="evidence" value="ECO:0007669"/>
    <property type="project" value="TreeGrafter"/>
</dbReference>
<sequence>MVKLIIDTDPGVDDVLAILVALLSSHVDLKLISICFGNCDTENSLRNTLSLFHVLEQEKAYRQKRDPATKPFVFSTPTVAVGLTTALDGTRMDATYFHGQDGLGNVHKLAPKFTAPEEWVNLYGEQQKGEYAPGDLPFKVSKRPSYELILDVLREEEDDSVIIVAIGPLMNLAKAAEIDPTTFSRVKHIVSMGGALAIPGNVTPYAEFNVFSDALAASKVFDLTSIQAQSSGAVSGKINLTLFPLDITIQHLLYENEYLDFLKSKNYLTADGQLAADVPPLVEWTRVWLNTTFNTFRRIYGFELLAENERPPLGLNMHDPLALWYAINYLDDAEKTNSKWVINRDQDVRIEVEGTLTKGMTVRDSRGKPKRDGVDPDDHGTWLSTEYGNRINVAVSSPYVGPHFGRALLKSLFE</sequence>
<dbReference type="AlphaFoldDB" id="A0A0J9X520"/>
<dbReference type="EMBL" id="CCBN010000003">
    <property type="protein sequence ID" value="CDO52528.1"/>
    <property type="molecule type" value="Genomic_DNA"/>
</dbReference>
<feature type="domain" description="Inosine/uridine-preferring nucleoside hydrolase" evidence="4">
    <location>
        <begin position="4"/>
        <end position="370"/>
    </location>
</feature>
<gene>
    <name evidence="5" type="ORF">BN980_GECA03s03420g</name>
</gene>
<dbReference type="PANTHER" id="PTHR12304:SF56">
    <property type="entry name" value="HYDROLASE, PUTATIVE (AFU_ORTHOLOGUE AFUA_1G11790)-RELATED"/>
    <property type="match status" value="1"/>
</dbReference>
<keyword evidence="6" id="KW-1185">Reference proteome</keyword>
<dbReference type="Gene3D" id="3.90.245.10">
    <property type="entry name" value="Ribonucleoside hydrolase-like"/>
    <property type="match status" value="1"/>
</dbReference>
<dbReference type="SUPFAM" id="SSF53590">
    <property type="entry name" value="Nucleoside hydrolase"/>
    <property type="match status" value="1"/>
</dbReference>
<evidence type="ECO:0000313" key="6">
    <source>
        <dbReference type="Proteomes" id="UP000242525"/>
    </source>
</evidence>
<protein>
    <submittedName>
        <fullName evidence="5">Similar to Saccharomyces cerevisiae YDR400W URH1 Uridine nucleosidase</fullName>
    </submittedName>
</protein>
<dbReference type="Proteomes" id="UP000242525">
    <property type="component" value="Unassembled WGS sequence"/>
</dbReference>
<dbReference type="GO" id="GO:0008477">
    <property type="term" value="F:purine nucleosidase activity"/>
    <property type="evidence" value="ECO:0007669"/>
    <property type="project" value="TreeGrafter"/>
</dbReference>
<evidence type="ECO:0000256" key="1">
    <source>
        <dbReference type="ARBA" id="ARBA00009176"/>
    </source>
</evidence>
<accession>A0A0J9X520</accession>
<dbReference type="InterPro" id="IPR023186">
    <property type="entry name" value="IUNH"/>
</dbReference>
<proteinExistence type="inferred from homology"/>
<name>A0A0J9X520_GEOCN</name>
<evidence type="ECO:0000259" key="4">
    <source>
        <dbReference type="Pfam" id="PF01156"/>
    </source>
</evidence>
<dbReference type="STRING" id="1173061.A0A0J9X520"/>
<evidence type="ECO:0000256" key="2">
    <source>
        <dbReference type="ARBA" id="ARBA00022801"/>
    </source>
</evidence>
<keyword evidence="3" id="KW-0326">Glycosidase</keyword>
<comment type="similarity">
    <text evidence="1">Belongs to the IUNH family.</text>
</comment>
<comment type="caution">
    <text evidence="5">The sequence shown here is derived from an EMBL/GenBank/DDBJ whole genome shotgun (WGS) entry which is preliminary data.</text>
</comment>
<keyword evidence="2" id="KW-0378">Hydrolase</keyword>
<evidence type="ECO:0000313" key="5">
    <source>
        <dbReference type="EMBL" id="CDO52528.1"/>
    </source>
</evidence>